<gene>
    <name evidence="8" type="ORF">ACETIH_14650</name>
</gene>
<evidence type="ECO:0000256" key="5">
    <source>
        <dbReference type="SAM" id="Phobius"/>
    </source>
</evidence>
<dbReference type="Proteomes" id="UP001593940">
    <property type="component" value="Unassembled WGS sequence"/>
</dbReference>
<dbReference type="CDD" id="cd06225">
    <property type="entry name" value="HAMP"/>
    <property type="match status" value="1"/>
</dbReference>
<accession>A0ABV6YA22</accession>
<sequence>MSILHRLLIAFSLVVAVGVAQGAITIWNLGALSSKVEVATTQPITGVDAARSAWDEFRQAEQHLSGVTEGIRFENSAEAVSRFKGLVSGVERELARLRSALTSGDAQRLGSEVAELVGQWKKNALTLLGETPATTIAAPHTMAQIESRIRKDLRDLVDVALKDAEAARNSIRAETEFSERLAGLLLALTIVLGAGLAVFSAISIRSPLRRVNDAMRALADGQFDVANRDQDRRDEIGSMARTLEVFRANTLEMHRLEAEKREAERNTALERQRLMHEVATSFEAQVGSVIERVDTIVSELHRSTQGMAGAAEATHGQVVRAIREAETSSSDVGSVAAASHEMASSAREVSSQSAHSHSRAAEVVGLVETSSKAIDSLVETTATIGEMAGLISSVAAKTNLLALNATIEAARAGEAGRGFAVVAQEVKSLADQTRKATEAIAANISSVQSATHEVVSSMTAIRGSVGSMGSSLSEVAHAMSGQEAAAGEIAASMHRASTGTDVVRKTLSSVSDAFGDVSTTTQGIMRLLEELDTSARTLRAEAGAFLSQVRAA</sequence>
<keyword evidence="5" id="KW-1133">Transmembrane helix</keyword>
<protein>
    <submittedName>
        <fullName evidence="8">Methyl-accepting chemotaxis protein</fullName>
    </submittedName>
</protein>
<dbReference type="Pfam" id="PF00672">
    <property type="entry name" value="HAMP"/>
    <property type="match status" value="1"/>
</dbReference>
<organism evidence="8 9">
    <name type="scientific">Microvirga arabica</name>
    <dbReference type="NCBI Taxonomy" id="1128671"/>
    <lineage>
        <taxon>Bacteria</taxon>
        <taxon>Pseudomonadati</taxon>
        <taxon>Pseudomonadota</taxon>
        <taxon>Alphaproteobacteria</taxon>
        <taxon>Hyphomicrobiales</taxon>
        <taxon>Methylobacteriaceae</taxon>
        <taxon>Microvirga</taxon>
    </lineage>
</organism>
<keyword evidence="4" id="KW-0175">Coiled coil</keyword>
<feature type="coiled-coil region" evidence="4">
    <location>
        <begin position="246"/>
        <end position="273"/>
    </location>
</feature>
<evidence type="ECO:0000259" key="6">
    <source>
        <dbReference type="PROSITE" id="PS50111"/>
    </source>
</evidence>
<dbReference type="SUPFAM" id="SSF58104">
    <property type="entry name" value="Methyl-accepting chemotaxis protein (MCP) signaling domain"/>
    <property type="match status" value="1"/>
</dbReference>
<dbReference type="EMBL" id="JBHOMY010000036">
    <property type="protein sequence ID" value="MFC1457930.1"/>
    <property type="molecule type" value="Genomic_DNA"/>
</dbReference>
<dbReference type="RefSeq" id="WP_377030060.1">
    <property type="nucleotide sequence ID" value="NZ_JBHOMY010000036.1"/>
</dbReference>
<dbReference type="Pfam" id="PF00015">
    <property type="entry name" value="MCPsignal"/>
    <property type="match status" value="1"/>
</dbReference>
<name>A0ABV6YA22_9HYPH</name>
<keyword evidence="1 3" id="KW-0807">Transducer</keyword>
<feature type="domain" description="Methyl-accepting transducer" evidence="6">
    <location>
        <begin position="296"/>
        <end position="539"/>
    </location>
</feature>
<evidence type="ECO:0000313" key="9">
    <source>
        <dbReference type="Proteomes" id="UP001593940"/>
    </source>
</evidence>
<feature type="domain" description="HAMP" evidence="7">
    <location>
        <begin position="202"/>
        <end position="255"/>
    </location>
</feature>
<evidence type="ECO:0000256" key="2">
    <source>
        <dbReference type="ARBA" id="ARBA00029447"/>
    </source>
</evidence>
<proteinExistence type="inferred from homology"/>
<dbReference type="PROSITE" id="PS50111">
    <property type="entry name" value="CHEMOTAXIS_TRANSDUC_2"/>
    <property type="match status" value="1"/>
</dbReference>
<dbReference type="PANTHER" id="PTHR32089">
    <property type="entry name" value="METHYL-ACCEPTING CHEMOTAXIS PROTEIN MCPB"/>
    <property type="match status" value="1"/>
</dbReference>
<evidence type="ECO:0000259" key="7">
    <source>
        <dbReference type="PROSITE" id="PS50885"/>
    </source>
</evidence>
<keyword evidence="5" id="KW-0472">Membrane</keyword>
<dbReference type="InterPro" id="IPR004089">
    <property type="entry name" value="MCPsignal_dom"/>
</dbReference>
<dbReference type="PROSITE" id="PS50885">
    <property type="entry name" value="HAMP"/>
    <property type="match status" value="1"/>
</dbReference>
<keyword evidence="5" id="KW-0812">Transmembrane</keyword>
<dbReference type="InterPro" id="IPR003660">
    <property type="entry name" value="HAMP_dom"/>
</dbReference>
<reference evidence="8 9" key="1">
    <citation type="submission" date="2024-09" db="EMBL/GenBank/DDBJ databases">
        <title>Nodulacao em especies de Leguminosae Basais da Amazonia e Caracterizacao dos Rizobios e Bacterias Associadas aos Nodulos.</title>
        <authorList>
            <person name="Jambeiro I.C.A."/>
            <person name="Lopes I.S."/>
            <person name="Aguiar E.R.G.R."/>
            <person name="Santos A.F.J."/>
            <person name="Dos Santos J.M.F."/>
            <person name="Gross E."/>
        </authorList>
    </citation>
    <scope>NUCLEOTIDE SEQUENCE [LARGE SCALE GENOMIC DNA]</scope>
    <source>
        <strain evidence="8 9">BRUESC1165</strain>
    </source>
</reference>
<dbReference type="SMART" id="SM00283">
    <property type="entry name" value="MA"/>
    <property type="match status" value="1"/>
</dbReference>
<keyword evidence="9" id="KW-1185">Reference proteome</keyword>
<dbReference type="PANTHER" id="PTHR32089:SF112">
    <property type="entry name" value="LYSOZYME-LIKE PROTEIN-RELATED"/>
    <property type="match status" value="1"/>
</dbReference>
<dbReference type="Gene3D" id="6.10.340.10">
    <property type="match status" value="1"/>
</dbReference>
<comment type="caution">
    <text evidence="8">The sequence shown here is derived from an EMBL/GenBank/DDBJ whole genome shotgun (WGS) entry which is preliminary data.</text>
</comment>
<evidence type="ECO:0000313" key="8">
    <source>
        <dbReference type="EMBL" id="MFC1457930.1"/>
    </source>
</evidence>
<comment type="similarity">
    <text evidence="2">Belongs to the methyl-accepting chemotaxis (MCP) protein family.</text>
</comment>
<evidence type="ECO:0000256" key="1">
    <source>
        <dbReference type="ARBA" id="ARBA00023224"/>
    </source>
</evidence>
<dbReference type="Gene3D" id="1.10.287.950">
    <property type="entry name" value="Methyl-accepting chemotaxis protein"/>
    <property type="match status" value="1"/>
</dbReference>
<evidence type="ECO:0000256" key="3">
    <source>
        <dbReference type="PROSITE-ProRule" id="PRU00284"/>
    </source>
</evidence>
<dbReference type="SMART" id="SM00304">
    <property type="entry name" value="HAMP"/>
    <property type="match status" value="1"/>
</dbReference>
<evidence type="ECO:0000256" key="4">
    <source>
        <dbReference type="SAM" id="Coils"/>
    </source>
</evidence>
<feature type="transmembrane region" description="Helical" evidence="5">
    <location>
        <begin position="181"/>
        <end position="202"/>
    </location>
</feature>